<comment type="caution">
    <text evidence="1">The sequence shown here is derived from an EMBL/GenBank/DDBJ whole genome shotgun (WGS) entry which is preliminary data.</text>
</comment>
<dbReference type="Proteomes" id="UP000257317">
    <property type="component" value="Unassembled WGS sequence"/>
</dbReference>
<dbReference type="EMBL" id="BFBY01000002">
    <property type="protein sequence ID" value="GBG04489.1"/>
    <property type="molecule type" value="Genomic_DNA"/>
</dbReference>
<reference evidence="2" key="1">
    <citation type="submission" date="2018-03" db="EMBL/GenBank/DDBJ databases">
        <title>New taxa in the Lactobacillus gasseri group.</title>
        <authorList>
            <person name="Tanizawa Y."/>
            <person name="Tohno M."/>
            <person name="Endo A."/>
            <person name="Arita M."/>
        </authorList>
    </citation>
    <scope>NUCLEOTIDE SEQUENCE [LARGE SCALE GENOMIC DNA]</scope>
    <source>
        <strain evidence="2">DSM 24759</strain>
    </source>
</reference>
<evidence type="ECO:0000313" key="2">
    <source>
        <dbReference type="Proteomes" id="UP000257317"/>
    </source>
</evidence>
<dbReference type="OrthoDB" id="8452484at2"/>
<evidence type="ECO:0000313" key="1">
    <source>
        <dbReference type="EMBL" id="GBG04489.1"/>
    </source>
</evidence>
<dbReference type="RefSeq" id="WP_117117835.1">
    <property type="nucleotide sequence ID" value="NZ_BFBY01000002.1"/>
</dbReference>
<name>A0A2Z6TRZ4_9LACO</name>
<keyword evidence="2" id="KW-1185">Reference proteome</keyword>
<accession>A0A2Z6TRZ4</accession>
<protein>
    <submittedName>
        <fullName evidence="1">Uncharacterized protein</fullName>
    </submittedName>
</protein>
<organism evidence="1 2">
    <name type="scientific">Lactobacillus rodentium</name>
    <dbReference type="NCBI Taxonomy" id="947835"/>
    <lineage>
        <taxon>Bacteria</taxon>
        <taxon>Bacillati</taxon>
        <taxon>Bacillota</taxon>
        <taxon>Bacilli</taxon>
        <taxon>Lactobacillales</taxon>
        <taxon>Lactobacillaceae</taxon>
        <taxon>Lactobacillus</taxon>
    </lineage>
</organism>
<proteinExistence type="predicted"/>
<gene>
    <name evidence="1" type="ORF">LrDSM24759_04030</name>
</gene>
<dbReference type="AlphaFoldDB" id="A0A2Z6TRZ4"/>
<sequence>MIININDIAAKTSELFNVLSKGQFDSVAAIKQEIEKMTELMNIMNTVGPSGASKASQIYNTGSNNINSLATEVQEDIERDIEAVNNAIKGEMAKGVVDAATKLNKQFDQFK</sequence>